<reference evidence="1 2" key="1">
    <citation type="journal article" date="2014" name="Int. J. Syst. Evol. Microbiol.">
        <title>Listeria floridensis sp. nov., Listeria aquatica sp. nov., Listeria cornellensis sp. nov., Listeria riparia sp. nov. and Listeria grandensis sp. nov., from agricultural and natural environments.</title>
        <authorList>
            <person name="den Bakker H.C."/>
            <person name="Warchocki S."/>
            <person name="Wright E.M."/>
            <person name="Allred A.F."/>
            <person name="Ahlstrom C."/>
            <person name="Manuel C.S."/>
            <person name="Stasiewicz M.J."/>
            <person name="Burrell A."/>
            <person name="Roof S."/>
            <person name="Strawn L."/>
            <person name="Fortes E.D."/>
            <person name="Nightingale K.K."/>
            <person name="Kephart D."/>
            <person name="Wiedmann M."/>
        </authorList>
    </citation>
    <scope>NUCLEOTIDE SEQUENCE [LARGE SCALE GENOMIC DNA]</scope>
    <source>
        <strain evidence="2">FSL F6-969</strain>
    </source>
</reference>
<dbReference type="Proteomes" id="UP000019254">
    <property type="component" value="Unassembled WGS sequence"/>
</dbReference>
<evidence type="ECO:0000313" key="2">
    <source>
        <dbReference type="Proteomes" id="UP000019254"/>
    </source>
</evidence>
<accession>W7BYL4</accession>
<protein>
    <submittedName>
        <fullName evidence="1">SEC-C motif domain protein</fullName>
    </submittedName>
</protein>
<sequence>MKEKLVSIQEEWRNLKSEEDYPEFAESFWSNLGEDDEKSLKDAQRIVVEYYNKHTDKLQFILNHSEKMFDMTVFEVVFDYQDSVAHCTIPEYFSDPTGIIESYIAICSENTNHINKVMNEDWQPLKAFKFLRLAKNNTDLESKYLLLSTAAELGVKEFFITKEPMLRALFYEVSSPPLHKLYGKLMKEYFEIEVPNKKIIQDLSEIRNEIVHKVEVEKKISFYDCNEKIKEVQKILVLLQRNLIEDNVFLDNLSYFGTVKRKGAVEISMDYGPIGNDELVRGAYHKIKVRDFD</sequence>
<evidence type="ECO:0000313" key="1">
    <source>
        <dbReference type="EMBL" id="EUJ32189.1"/>
    </source>
</evidence>
<dbReference type="PATRIC" id="fig|1265820.5.peg.646"/>
<name>W7BYL4_9LIST</name>
<keyword evidence="2" id="KW-1185">Reference proteome</keyword>
<organism evidence="1 2">
    <name type="scientific">Listeria cornellensis FSL F6-0969</name>
    <dbReference type="NCBI Taxonomy" id="1265820"/>
    <lineage>
        <taxon>Bacteria</taxon>
        <taxon>Bacillati</taxon>
        <taxon>Bacillota</taxon>
        <taxon>Bacilli</taxon>
        <taxon>Bacillales</taxon>
        <taxon>Listeriaceae</taxon>
        <taxon>Listeria</taxon>
    </lineage>
</organism>
<comment type="caution">
    <text evidence="1">The sequence shown here is derived from an EMBL/GenBank/DDBJ whole genome shotgun (WGS) entry which is preliminary data.</text>
</comment>
<gene>
    <name evidence="1" type="ORF">PCORN_03303</name>
</gene>
<dbReference type="EMBL" id="AODE01000007">
    <property type="protein sequence ID" value="EUJ32189.1"/>
    <property type="molecule type" value="Genomic_DNA"/>
</dbReference>
<proteinExistence type="predicted"/>
<dbReference type="AlphaFoldDB" id="W7BYL4"/>